<dbReference type="InterPro" id="IPR039426">
    <property type="entry name" value="TonB-dep_rcpt-like"/>
</dbReference>
<proteinExistence type="inferred from homology"/>
<keyword evidence="17" id="KW-1185">Reference proteome</keyword>
<evidence type="ECO:0000259" key="15">
    <source>
        <dbReference type="Pfam" id="PF07715"/>
    </source>
</evidence>
<keyword evidence="8 12" id="KW-0798">TonB box</keyword>
<keyword evidence="2 11" id="KW-0813">Transport</keyword>
<organism evidence="16 17">
    <name type="scientific">Muribaculum gordoncarteri</name>
    <dbReference type="NCBI Taxonomy" id="2530390"/>
    <lineage>
        <taxon>Bacteria</taxon>
        <taxon>Pseudomonadati</taxon>
        <taxon>Bacteroidota</taxon>
        <taxon>Bacteroidia</taxon>
        <taxon>Bacteroidales</taxon>
        <taxon>Muribaculaceae</taxon>
        <taxon>Muribaculum</taxon>
    </lineage>
</organism>
<evidence type="ECO:0000256" key="2">
    <source>
        <dbReference type="ARBA" id="ARBA00022448"/>
    </source>
</evidence>
<accession>A0A4P7VS11</accession>
<evidence type="ECO:0000256" key="8">
    <source>
        <dbReference type="ARBA" id="ARBA00023077"/>
    </source>
</evidence>
<reference evidence="16 17" key="1">
    <citation type="submission" date="2019-02" db="EMBL/GenBank/DDBJ databases">
        <title>Isolation and identification of novel species under the genus Muribaculum.</title>
        <authorList>
            <person name="Miyake S."/>
            <person name="Ding Y."/>
            <person name="Low A."/>
            <person name="Soh M."/>
            <person name="Seedorf H."/>
        </authorList>
    </citation>
    <scope>NUCLEOTIDE SEQUENCE [LARGE SCALE GENOMIC DNA]</scope>
    <source>
        <strain evidence="16 17">TLL-A4</strain>
    </source>
</reference>
<evidence type="ECO:0000256" key="12">
    <source>
        <dbReference type="RuleBase" id="RU003357"/>
    </source>
</evidence>
<keyword evidence="13" id="KW-0732">Signal</keyword>
<evidence type="ECO:0000256" key="1">
    <source>
        <dbReference type="ARBA" id="ARBA00004571"/>
    </source>
</evidence>
<keyword evidence="7" id="KW-0406">Ion transport</keyword>
<dbReference type="Pfam" id="PF00593">
    <property type="entry name" value="TonB_dep_Rec_b-barrel"/>
    <property type="match status" value="1"/>
</dbReference>
<keyword evidence="6" id="KW-0408">Iron</keyword>
<evidence type="ECO:0000256" key="9">
    <source>
        <dbReference type="ARBA" id="ARBA00023136"/>
    </source>
</evidence>
<feature type="domain" description="TonB-dependent receptor plug" evidence="15">
    <location>
        <begin position="47"/>
        <end position="149"/>
    </location>
</feature>
<dbReference type="EMBL" id="CP039393">
    <property type="protein sequence ID" value="QCD37005.1"/>
    <property type="molecule type" value="Genomic_DNA"/>
</dbReference>
<evidence type="ECO:0000256" key="5">
    <source>
        <dbReference type="ARBA" id="ARBA00022692"/>
    </source>
</evidence>
<dbReference type="KEGG" id="mgod:E7746_01790"/>
<evidence type="ECO:0000256" key="3">
    <source>
        <dbReference type="ARBA" id="ARBA00022452"/>
    </source>
</evidence>
<dbReference type="Proteomes" id="UP000297031">
    <property type="component" value="Chromosome"/>
</dbReference>
<evidence type="ECO:0000256" key="6">
    <source>
        <dbReference type="ARBA" id="ARBA00023004"/>
    </source>
</evidence>
<comment type="similarity">
    <text evidence="11 12">Belongs to the TonB-dependent receptor family.</text>
</comment>
<dbReference type="OrthoDB" id="9775095at2"/>
<dbReference type="PROSITE" id="PS52016">
    <property type="entry name" value="TONB_DEPENDENT_REC_3"/>
    <property type="match status" value="1"/>
</dbReference>
<sequence>MFFFVTLLAGVSALSASAHNVAVEEPDTILSLDEVSVTAIKQSADMRRLPVASTVVGASEVERLNIVTMKDVSEVAPNFYIPDYGSRMTSSIYVRGIGARIDQPVVGLNVDNVPFMNKDNYDFDLVDIERIEILRGPQSTLYGRNTMGGLINIYTLSPMRYQGLRVMGEYGSYNSVKAAVSYYTKLNSRLGMSWAGYFTHTDGHFTNMNNGKKCDHENQGSLRWKTVWNPMANLSVENTLGVQISRQGGYPYEFVETGEINYNDTCFYKRTGITDGLTARWTLDNVVLSSITSFQYIDDNMTLDQDFLPDSYFTLTQKRKEWALTQDFIGRGAIGDYSWLGGLFAFYKHTDMNAPVTFRETGIKELIVDHRNDANPYYPIQWNEDSFVLGSDFLNSVYGVALYHQSAYVLGAWNVALGMRLDLEHNRLRYNSRCNTSYTIYDITKDEPEVYRVDPVNIDDGGRLSKTFLQFLPKLTLTYNFDAGNIYGSVARGYKAGGFNTQMFSDVLQQRIMGLMGLSEKYDVNEIISYKPETSWNYEIGAHFSSTDRRFTADMALFYIDCRDQQLTVFPDGVTTGRIMTNAGRTRSFGAELSMSFRPADRWLLNASYGYTNAKFSKFNNGIADYSGNYIPYAPHNTVFAGVNYTQPVKSKLLDAIALNVNARGVGEIVWDEANKVRQPFYALLGASVRFEKNDFSLTFWGENITGTQYDTFYFVSIGNTFLQRGKPRHIGATLRLQF</sequence>
<dbReference type="Pfam" id="PF07715">
    <property type="entry name" value="Plug"/>
    <property type="match status" value="1"/>
</dbReference>
<dbReference type="PANTHER" id="PTHR32552:SF81">
    <property type="entry name" value="TONB-DEPENDENT OUTER MEMBRANE RECEPTOR"/>
    <property type="match status" value="1"/>
</dbReference>
<keyword evidence="5 11" id="KW-0812">Transmembrane</keyword>
<comment type="subcellular location">
    <subcellularLocation>
        <location evidence="1 11">Cell outer membrane</location>
        <topology evidence="1 11">Multi-pass membrane protein</topology>
    </subcellularLocation>
</comment>
<feature type="domain" description="TonB-dependent receptor-like beta-barrel" evidence="14">
    <location>
        <begin position="257"/>
        <end position="705"/>
    </location>
</feature>
<keyword evidence="10 11" id="KW-0998">Cell outer membrane</keyword>
<dbReference type="InterPro" id="IPR012910">
    <property type="entry name" value="Plug_dom"/>
</dbReference>
<evidence type="ECO:0000259" key="14">
    <source>
        <dbReference type="Pfam" id="PF00593"/>
    </source>
</evidence>
<dbReference type="SUPFAM" id="SSF56935">
    <property type="entry name" value="Porins"/>
    <property type="match status" value="1"/>
</dbReference>
<keyword evidence="3 11" id="KW-1134">Transmembrane beta strand</keyword>
<dbReference type="GO" id="GO:0009279">
    <property type="term" value="C:cell outer membrane"/>
    <property type="evidence" value="ECO:0007669"/>
    <property type="project" value="UniProtKB-SubCell"/>
</dbReference>
<keyword evidence="4" id="KW-0410">Iron transport</keyword>
<evidence type="ECO:0000256" key="4">
    <source>
        <dbReference type="ARBA" id="ARBA00022496"/>
    </source>
</evidence>
<dbReference type="GO" id="GO:0006826">
    <property type="term" value="P:iron ion transport"/>
    <property type="evidence" value="ECO:0007669"/>
    <property type="project" value="UniProtKB-KW"/>
</dbReference>
<protein>
    <submittedName>
        <fullName evidence="16">TonB-dependent receptor</fullName>
    </submittedName>
</protein>
<evidence type="ECO:0000313" key="17">
    <source>
        <dbReference type="Proteomes" id="UP000297031"/>
    </source>
</evidence>
<dbReference type="Gene3D" id="2.40.170.20">
    <property type="entry name" value="TonB-dependent receptor, beta-barrel domain"/>
    <property type="match status" value="1"/>
</dbReference>
<feature type="chain" id="PRO_5020996186" evidence="13">
    <location>
        <begin position="19"/>
        <end position="739"/>
    </location>
</feature>
<dbReference type="InterPro" id="IPR036942">
    <property type="entry name" value="Beta-barrel_TonB_sf"/>
</dbReference>
<evidence type="ECO:0000256" key="11">
    <source>
        <dbReference type="PROSITE-ProRule" id="PRU01360"/>
    </source>
</evidence>
<name>A0A4P7VS11_9BACT</name>
<keyword evidence="16" id="KW-0675">Receptor</keyword>
<dbReference type="PANTHER" id="PTHR32552">
    <property type="entry name" value="FERRICHROME IRON RECEPTOR-RELATED"/>
    <property type="match status" value="1"/>
</dbReference>
<keyword evidence="9 11" id="KW-0472">Membrane</keyword>
<dbReference type="AlphaFoldDB" id="A0A4P7VS11"/>
<evidence type="ECO:0000256" key="10">
    <source>
        <dbReference type="ARBA" id="ARBA00023237"/>
    </source>
</evidence>
<evidence type="ECO:0000313" key="16">
    <source>
        <dbReference type="EMBL" id="QCD37005.1"/>
    </source>
</evidence>
<feature type="signal peptide" evidence="13">
    <location>
        <begin position="1"/>
        <end position="18"/>
    </location>
</feature>
<gene>
    <name evidence="16" type="ORF">E7746_01790</name>
</gene>
<dbReference type="InterPro" id="IPR000531">
    <property type="entry name" value="Beta-barrel_TonB"/>
</dbReference>
<evidence type="ECO:0000256" key="7">
    <source>
        <dbReference type="ARBA" id="ARBA00023065"/>
    </source>
</evidence>
<evidence type="ECO:0000256" key="13">
    <source>
        <dbReference type="SAM" id="SignalP"/>
    </source>
</evidence>